<dbReference type="Gene3D" id="3.30.470.160">
    <property type="entry name" value="Inositol polyphosphate kinase"/>
    <property type="match status" value="1"/>
</dbReference>
<dbReference type="InterPro" id="IPR005522">
    <property type="entry name" value="IPK"/>
</dbReference>
<evidence type="ECO:0000256" key="1">
    <source>
        <dbReference type="ARBA" id="ARBA00004123"/>
    </source>
</evidence>
<dbReference type="Gene3D" id="1.10.10.520">
    <property type="entry name" value="Ubiquitin activating enzymes (Uba3). Chain: B, domain 2"/>
    <property type="match status" value="1"/>
</dbReference>
<comment type="similarity">
    <text evidence="3">Belongs to the ubiquitin-activating E1 family.</text>
</comment>
<sequence length="1098" mass="125164">MYFFIIFKVLLVGAGGIGCELLKNLLLSGFKEIHIIDLDTIDLSNLNRQFLFQKKHIKKPKALIAKENAQKFNLKAKLEAYHSDIKDPKFDVFWFQKFTLVFNALDNLDARRHVNKMCLTANVPLIESGTAGFYGQVQVIIKGKTECYDCNPKEIPKTYPICTIRMTPSSPIHCIVWAKNYLFPHIFGFDENILDIEIFETEEHNINNLHTEKNFFKNIKDSIGNKDFPKRLFKKLYYDEIIELKSLEDISRILKTINPLSYEDLKLKSCAIDKERLKNGQLVWTIEENFHMFFSSLENLSKRFLSLSETSSNNKPVILFDKDDEDSLNFVSASANLRSYIFGIEQKKEMAGNIIPSISTTNSIISGICALQAFHVLSNNLNSLKTVFYSRRPEKVFNSEAASPPNPQCKVCGVARSIFSTNIHLTTLKDLVIDVLQKGLGYGKEISIISDRLLYDIEFEDNLDKLLKDIGVQNGTFLTIIDEEDNEEEPNRKNLILVIEEKTFENAEKPYSILNISIPRYLHNYKTQENKTDEDNEKNISDLKRKYNLVVETLIETALHKYSSDVLARPDFALYSSGARINPFLTSSTYLQRPTKFIPNLLSKIFWDIGCTWGYPPAMAIHHENNVGMCWAFPGSIGQISIRLSETIFLTDVTIEHVDSKIAHDVSTAPRDIELWVQVDDLHMREKMIQQSLSSIKQSENIIPPSKFYVLAATMTYNVFSTYPIQTFPIPVGIRQLNIPIENVIFRIINNWGNNKFTCLYRVRVHGTSLSHQKTRPDAYIFMSESFVPYINQIAGHAGVLSDVSGEVICKPCTTAEINFYISSSNYPVFQQWMPTYIGNLILNSPAACLARSNEPLKSTESKESEGLNTESEGVDAIVLENLCYPFIQPSMIDIKLGKRLWDDDASPEKKERLEWVSKHTTSGSLGFRVSAMQLWCARDKMYQTYSKEWGKSLTLATVGTGLRTFLSAAETVEQKNYIVSEWIDSLSQIQNVLHDVEVRLYSSSLLFIYESDPVTLTRIMNKNNTECCSQNSSHKTSDSTSDNDDHVDNPPFRVSVCRLIDFAHAHWVFGQGPDENVLHGITSLKAILKEISNEYCL</sequence>
<evidence type="ECO:0000256" key="14">
    <source>
        <dbReference type="SAM" id="MobiDB-lite"/>
    </source>
</evidence>
<dbReference type="FunFam" id="3.40.50.720:FF:000618">
    <property type="entry name" value="SUMO-activating enzyme subunit 2"/>
    <property type="match status" value="1"/>
</dbReference>
<reference evidence="16 17" key="1">
    <citation type="journal article" date="2012" name="MBio">
        <title>De novo assembly of the Pneumocystis jirovecii genome from a single bronchoalveolar lavage fluid specimen from a patient.</title>
        <authorList>
            <person name="Cisse O.H."/>
            <person name="Pagni M."/>
            <person name="Hauser P.M."/>
        </authorList>
    </citation>
    <scope>NUCLEOTIDE SEQUENCE [LARGE SCALE GENOMIC DNA]</scope>
    <source>
        <strain evidence="16 17">SE8</strain>
    </source>
</reference>
<dbReference type="Pfam" id="PF07738">
    <property type="entry name" value="Sad1_UNC"/>
    <property type="match status" value="1"/>
</dbReference>
<dbReference type="Pfam" id="PF00899">
    <property type="entry name" value="ThiF"/>
    <property type="match status" value="1"/>
</dbReference>
<keyword evidence="11" id="KW-0067">ATP-binding</keyword>
<evidence type="ECO:0000256" key="10">
    <source>
        <dbReference type="ARBA" id="ARBA00022833"/>
    </source>
</evidence>
<dbReference type="Gene3D" id="2.60.120.260">
    <property type="entry name" value="Galactose-binding domain-like"/>
    <property type="match status" value="1"/>
</dbReference>
<keyword evidence="9" id="KW-0833">Ubl conjugation pathway</keyword>
<dbReference type="InterPro" id="IPR045886">
    <property type="entry name" value="ThiF/MoeB/HesA"/>
</dbReference>
<dbReference type="InterPro" id="IPR028077">
    <property type="entry name" value="UAE_UbL_dom"/>
</dbReference>
<dbReference type="FunCoup" id="L0P893">
    <property type="interactions" value="896"/>
</dbReference>
<dbReference type="InterPro" id="IPR035985">
    <property type="entry name" value="Ubiquitin-activating_enz"/>
</dbReference>
<comment type="pathway">
    <text evidence="2">Protein modification; protein sumoylation.</text>
</comment>
<protein>
    <recommendedName>
        <fullName evidence="15">SUN domain-containing protein</fullName>
    </recommendedName>
</protein>
<keyword evidence="7" id="KW-0547">Nucleotide-binding</keyword>
<dbReference type="STRING" id="1209962.L0P893"/>
<dbReference type="Proteomes" id="UP000010422">
    <property type="component" value="Unassembled WGS sequence"/>
</dbReference>
<evidence type="ECO:0000259" key="15">
    <source>
        <dbReference type="PROSITE" id="PS51469"/>
    </source>
</evidence>
<proteinExistence type="inferred from homology"/>
<keyword evidence="8" id="KW-0418">Kinase</keyword>
<dbReference type="InterPro" id="IPR038286">
    <property type="entry name" value="IPK_sf"/>
</dbReference>
<dbReference type="GO" id="GO:0019948">
    <property type="term" value="F:SUMO activating enzyme activity"/>
    <property type="evidence" value="ECO:0007669"/>
    <property type="project" value="TreeGrafter"/>
</dbReference>
<dbReference type="SUPFAM" id="SSF69572">
    <property type="entry name" value="Activating enzymes of the ubiquitin-like proteins"/>
    <property type="match status" value="1"/>
</dbReference>
<dbReference type="Gene3D" id="3.50.50.80">
    <property type="entry name" value="Ubiquitin-activating enzyme E1, inactive adenylation domain, subdomain 1"/>
    <property type="match status" value="1"/>
</dbReference>
<evidence type="ECO:0000256" key="9">
    <source>
        <dbReference type="ARBA" id="ARBA00022786"/>
    </source>
</evidence>
<dbReference type="InterPro" id="IPR033127">
    <property type="entry name" value="UBQ-activ_enz_E1_Cys_AS"/>
</dbReference>
<dbReference type="Gene3D" id="3.10.290.20">
    <property type="entry name" value="Ubiquitin-like 2 activating enzyme e1b. Chain: B, domain 3"/>
    <property type="match status" value="1"/>
</dbReference>
<dbReference type="GO" id="GO:0016301">
    <property type="term" value="F:kinase activity"/>
    <property type="evidence" value="ECO:0007669"/>
    <property type="project" value="UniProtKB-KW"/>
</dbReference>
<accession>L0P893</accession>
<dbReference type="GO" id="GO:0016887">
    <property type="term" value="F:ATP hydrolysis activity"/>
    <property type="evidence" value="ECO:0007669"/>
    <property type="project" value="UniProtKB-ARBA"/>
</dbReference>
<dbReference type="AlphaFoldDB" id="L0P893"/>
<dbReference type="GO" id="GO:0046872">
    <property type="term" value="F:metal ion binding"/>
    <property type="evidence" value="ECO:0007669"/>
    <property type="project" value="UniProtKB-KW"/>
</dbReference>
<comment type="similarity">
    <text evidence="4">Belongs to the inositol phosphokinase (IPK) family.</text>
</comment>
<feature type="domain" description="SUN" evidence="15">
    <location>
        <begin position="578"/>
        <end position="770"/>
    </location>
</feature>
<feature type="compositionally biased region" description="Polar residues" evidence="14">
    <location>
        <begin position="1028"/>
        <end position="1041"/>
    </location>
</feature>
<dbReference type="Pfam" id="PF14732">
    <property type="entry name" value="UAE_UbL"/>
    <property type="match status" value="1"/>
</dbReference>
<dbReference type="PANTHER" id="PTHR10953">
    <property type="entry name" value="UBIQUITIN-ACTIVATING ENZYME E1"/>
    <property type="match status" value="1"/>
</dbReference>
<dbReference type="InParanoid" id="L0P893"/>
<evidence type="ECO:0000256" key="5">
    <source>
        <dbReference type="ARBA" id="ARBA00022679"/>
    </source>
</evidence>
<evidence type="ECO:0000256" key="2">
    <source>
        <dbReference type="ARBA" id="ARBA00004718"/>
    </source>
</evidence>
<evidence type="ECO:0000313" key="16">
    <source>
        <dbReference type="EMBL" id="CCJ28616.1"/>
    </source>
</evidence>
<keyword evidence="12" id="KW-0539">Nucleus</keyword>
<dbReference type="PROSITE" id="PS00865">
    <property type="entry name" value="UBIQUITIN_ACTIVAT_2"/>
    <property type="match status" value="1"/>
</dbReference>
<keyword evidence="5" id="KW-0808">Transferase</keyword>
<name>L0P893_PNEJI</name>
<evidence type="ECO:0000256" key="13">
    <source>
        <dbReference type="PROSITE-ProRule" id="PRU10132"/>
    </source>
</evidence>
<feature type="region of interest" description="Disordered" evidence="14">
    <location>
        <begin position="1028"/>
        <end position="1047"/>
    </location>
</feature>
<dbReference type="InterPro" id="IPR023318">
    <property type="entry name" value="Ub_act_enz_dom_a_sf"/>
</dbReference>
<dbReference type="GO" id="GO:0032958">
    <property type="term" value="P:inositol phosphate biosynthetic process"/>
    <property type="evidence" value="ECO:0007669"/>
    <property type="project" value="InterPro"/>
</dbReference>
<evidence type="ECO:0000256" key="7">
    <source>
        <dbReference type="ARBA" id="ARBA00022741"/>
    </source>
</evidence>
<dbReference type="UniPathway" id="UPA00886"/>
<evidence type="ECO:0000256" key="8">
    <source>
        <dbReference type="ARBA" id="ARBA00022777"/>
    </source>
</evidence>
<dbReference type="GO" id="GO:0005524">
    <property type="term" value="F:ATP binding"/>
    <property type="evidence" value="ECO:0007669"/>
    <property type="project" value="UniProtKB-KW"/>
</dbReference>
<dbReference type="EMBL" id="CAKM01000094">
    <property type="protein sequence ID" value="CCJ28616.1"/>
    <property type="molecule type" value="Genomic_DNA"/>
</dbReference>
<comment type="subcellular location">
    <subcellularLocation>
        <location evidence="1">Nucleus</location>
    </subcellularLocation>
</comment>
<evidence type="ECO:0000256" key="11">
    <source>
        <dbReference type="ARBA" id="ARBA00022840"/>
    </source>
</evidence>
<dbReference type="VEuPathDB" id="FungiDB:PNEJI1_002968"/>
<feature type="active site" description="Glycyl thioester intermediate" evidence="13">
    <location>
        <position position="162"/>
    </location>
</feature>
<gene>
    <name evidence="16" type="ORF">PNEJI1_002968</name>
</gene>
<evidence type="ECO:0000256" key="4">
    <source>
        <dbReference type="ARBA" id="ARBA00007374"/>
    </source>
</evidence>
<evidence type="ECO:0000256" key="3">
    <source>
        <dbReference type="ARBA" id="ARBA00005673"/>
    </source>
</evidence>
<evidence type="ECO:0000256" key="6">
    <source>
        <dbReference type="ARBA" id="ARBA00022723"/>
    </source>
</evidence>
<keyword evidence="6" id="KW-0479">Metal-binding</keyword>
<dbReference type="GO" id="GO:0016925">
    <property type="term" value="P:protein sumoylation"/>
    <property type="evidence" value="ECO:0007669"/>
    <property type="project" value="UniProtKB-UniPathway"/>
</dbReference>
<dbReference type="InterPro" id="IPR042449">
    <property type="entry name" value="Ub-E1_IAD_1"/>
</dbReference>
<dbReference type="GO" id="GO:0031510">
    <property type="term" value="C:SUMO activating enzyme complex"/>
    <property type="evidence" value="ECO:0007669"/>
    <property type="project" value="TreeGrafter"/>
</dbReference>
<keyword evidence="10" id="KW-0862">Zinc</keyword>
<dbReference type="Pfam" id="PF03770">
    <property type="entry name" value="IPK"/>
    <property type="match status" value="1"/>
</dbReference>
<evidence type="ECO:0000256" key="12">
    <source>
        <dbReference type="ARBA" id="ARBA00023242"/>
    </source>
</evidence>
<comment type="caution">
    <text evidence="16">The sequence shown here is derived from an EMBL/GenBank/DDBJ whole genome shotgun (WGS) entry which is preliminary data.</text>
</comment>
<dbReference type="PROSITE" id="PS51469">
    <property type="entry name" value="SUN"/>
    <property type="match status" value="1"/>
</dbReference>
<dbReference type="SUPFAM" id="SSF56104">
    <property type="entry name" value="SAICAR synthase-like"/>
    <property type="match status" value="1"/>
</dbReference>
<dbReference type="InterPro" id="IPR012919">
    <property type="entry name" value="SUN_dom"/>
</dbReference>
<dbReference type="FunFam" id="3.50.50.80:FF:000002">
    <property type="entry name" value="SUMO-activating enzyme subunit 2"/>
    <property type="match status" value="1"/>
</dbReference>
<dbReference type="InterPro" id="IPR000594">
    <property type="entry name" value="ThiF_NAD_FAD-bd"/>
</dbReference>
<dbReference type="GO" id="GO:0005737">
    <property type="term" value="C:cytoplasm"/>
    <property type="evidence" value="ECO:0007669"/>
    <property type="project" value="TreeGrafter"/>
</dbReference>
<evidence type="ECO:0000313" key="17">
    <source>
        <dbReference type="Proteomes" id="UP000010422"/>
    </source>
</evidence>
<organism evidence="17">
    <name type="scientific">Pneumocystis jirovecii</name>
    <name type="common">Human pneumocystis pneumonia agent</name>
    <dbReference type="NCBI Taxonomy" id="42068"/>
    <lineage>
        <taxon>Eukaryota</taxon>
        <taxon>Fungi</taxon>
        <taxon>Dikarya</taxon>
        <taxon>Ascomycota</taxon>
        <taxon>Taphrinomycotina</taxon>
        <taxon>Pneumocystomycetes</taxon>
        <taxon>Pneumocystaceae</taxon>
        <taxon>Pneumocystis</taxon>
    </lineage>
</organism>
<dbReference type="PANTHER" id="PTHR10953:SF5">
    <property type="entry name" value="SUMO-ACTIVATING ENZYME SUBUNIT 2"/>
    <property type="match status" value="1"/>
</dbReference>